<evidence type="ECO:0000313" key="1">
    <source>
        <dbReference type="EMBL" id="SFS03364.1"/>
    </source>
</evidence>
<proteinExistence type="predicted"/>
<sequence>MSTERFDGDSIGPRLDLATLTIPAHVGDRLAALHDADGRIDTGAEWVEAIRAASERTRGEPPTEDDLCYVDDGDHSVEIADETESFVCVLDPLAVPFLRGEPGTIRSKTPEDGESITIDVENDGVTVDTAAAVLSIGVSRDASGEGASRQEDIYTETCPYIHAFASVEEYERWADGVDAATTSVPVETGVAIARELSRELFESN</sequence>
<dbReference type="OrthoDB" id="240600at2157"/>
<gene>
    <name evidence="1" type="ORF">SAMN05216559_2776</name>
</gene>
<dbReference type="InterPro" id="IPR053717">
    <property type="entry name" value="MerB_lyase_sf"/>
</dbReference>
<dbReference type="EMBL" id="FOZK01000002">
    <property type="protein sequence ID" value="SFS03364.1"/>
    <property type="molecule type" value="Genomic_DNA"/>
</dbReference>
<dbReference type="Gene3D" id="3.30.450.410">
    <property type="match status" value="1"/>
</dbReference>
<organism evidence="1 2">
    <name type="scientific">Halomicrobium zhouii</name>
    <dbReference type="NCBI Taxonomy" id="767519"/>
    <lineage>
        <taxon>Archaea</taxon>
        <taxon>Methanobacteriati</taxon>
        <taxon>Methanobacteriota</taxon>
        <taxon>Stenosarchaea group</taxon>
        <taxon>Halobacteria</taxon>
        <taxon>Halobacteriales</taxon>
        <taxon>Haloarculaceae</taxon>
        <taxon>Halomicrobium</taxon>
    </lineage>
</organism>
<dbReference type="SUPFAM" id="SSF160387">
    <property type="entry name" value="NosL/MerB-like"/>
    <property type="match status" value="1"/>
</dbReference>
<evidence type="ECO:0000313" key="2">
    <source>
        <dbReference type="Proteomes" id="UP000199062"/>
    </source>
</evidence>
<dbReference type="AlphaFoldDB" id="A0A1I6LIT2"/>
<name>A0A1I6LIT2_9EURY</name>
<accession>A0A1I6LIT2</accession>
<dbReference type="Pfam" id="PF03243">
    <property type="entry name" value="MerB"/>
    <property type="match status" value="1"/>
</dbReference>
<keyword evidence="2" id="KW-1185">Reference proteome</keyword>
<dbReference type="GO" id="GO:0018836">
    <property type="term" value="F:alkylmercury lyase activity"/>
    <property type="evidence" value="ECO:0007669"/>
    <property type="project" value="InterPro"/>
</dbReference>
<dbReference type="InterPro" id="IPR004927">
    <property type="entry name" value="MerB"/>
</dbReference>
<reference evidence="1 2" key="1">
    <citation type="submission" date="2016-10" db="EMBL/GenBank/DDBJ databases">
        <authorList>
            <person name="de Groot N.N."/>
        </authorList>
    </citation>
    <scope>NUCLEOTIDE SEQUENCE [LARGE SCALE GENOMIC DNA]</scope>
    <source>
        <strain evidence="1 2">CGMCC 1.10457</strain>
    </source>
</reference>
<protein>
    <submittedName>
        <fullName evidence="1">Alkylmercury lyase</fullName>
    </submittedName>
</protein>
<dbReference type="Proteomes" id="UP000199062">
    <property type="component" value="Unassembled WGS sequence"/>
</dbReference>
<keyword evidence="1" id="KW-0456">Lyase</keyword>
<dbReference type="RefSeq" id="WP_089817083.1">
    <property type="nucleotide sequence ID" value="NZ_FOZK01000002.1"/>
</dbReference>